<dbReference type="EMBL" id="JAENJO010000004">
    <property type="protein sequence ID" value="KAG8203246.1"/>
    <property type="molecule type" value="Genomic_DNA"/>
</dbReference>
<evidence type="ECO:0000313" key="2">
    <source>
        <dbReference type="Proteomes" id="UP000742417"/>
    </source>
</evidence>
<gene>
    <name evidence="1" type="primary">CZF1</name>
    <name evidence="1" type="ORF">GWM34_02199</name>
</gene>
<comment type="caution">
    <text evidence="1">The sequence shown here is derived from an EMBL/GenBank/DDBJ whole genome shotgun (WGS) entry which is preliminary data.</text>
</comment>
<reference evidence="1" key="1">
    <citation type="submission" date="2020-12" db="EMBL/GenBank/DDBJ databases">
        <title>Draft Genome of Candida africana.</title>
        <authorList>
            <person name="Ayanbimpe G.M."/>
            <person name="Enweani I.B."/>
            <person name="Aguiyi J.C."/>
            <person name="Nnadi U.P."/>
            <person name="Izam Y."/>
            <person name="Ubani A."/>
            <person name="Ngene A.C."/>
        </authorList>
    </citation>
    <scope>NUCLEOTIDE SEQUENCE</scope>
    <source>
        <strain evidence="1">CEC4854</strain>
    </source>
</reference>
<organism evidence="1 2">
    <name type="scientific">Candida africana</name>
    <dbReference type="NCBI Taxonomy" id="241526"/>
    <lineage>
        <taxon>Eukaryota</taxon>
        <taxon>Fungi</taxon>
        <taxon>Dikarya</taxon>
        <taxon>Ascomycota</taxon>
        <taxon>Saccharomycotina</taxon>
        <taxon>Pichiomycetes</taxon>
        <taxon>Debaryomycetaceae</taxon>
        <taxon>Candida/Lodderomyces clade</taxon>
        <taxon>Candida</taxon>
    </lineage>
</organism>
<accession>A0ACB7FT06</accession>
<protein>
    <submittedName>
        <fullName evidence="1">CZF1</fullName>
    </submittedName>
</protein>
<feature type="non-terminal residue" evidence="1">
    <location>
        <position position="1"/>
    </location>
</feature>
<name>A0ACB7FT06_9ASCO</name>
<sequence>MSSIPNINWNDPNNGKSNTSRQSQPQPQLPSNVSPPNSRAVPTSGSIGGPQYGSSQFSNEYSRNPNTIGGPPFPLQLNQRGYMPNTGYPVQQTAQQRSGNKLQQVHSQQQQQQQQQQPLYQQYPPQSVGYLAGDVYNPQHQEYVQMNQLPNQHYNLQQRQQAQGQQLKLQLNEQNAMMSASTQQYPVQDFTNPYPNAQNPAEQQQQQQPLRTQSQQWDGYQSQPLYSAAGNTIPSSIQQQIPPQNLSPSEQQQVKQQQPLPPEQGTKKKPGRKPKLRKLSELSSETPQVPKTASSSSSSPTAVNSGKPITKRSRMGCLTCRQRKKRCCETRPRCTECTRLRLNCTWPKPGTEHKNKPKDQKDDENTIEHAEFGRIKVLRGIVEYRSK</sequence>
<dbReference type="Proteomes" id="UP000742417">
    <property type="component" value="Unassembled WGS sequence"/>
</dbReference>
<evidence type="ECO:0000313" key="1">
    <source>
        <dbReference type="EMBL" id="KAG8203246.1"/>
    </source>
</evidence>
<proteinExistence type="predicted"/>
<keyword evidence="2" id="KW-1185">Reference proteome</keyword>